<dbReference type="Gene3D" id="3.30.300.130">
    <property type="entry name" value="Fe-S cluster assembly (FSCA)"/>
    <property type="match status" value="1"/>
</dbReference>
<dbReference type="PANTHER" id="PTHR42831">
    <property type="entry name" value="FE-S PROTEIN MATURATION AUXILIARY FACTOR YITW"/>
    <property type="match status" value="1"/>
</dbReference>
<protein>
    <submittedName>
        <fullName evidence="2">Metal-sulfur cluster assembly factor</fullName>
    </submittedName>
</protein>
<dbReference type="PANTHER" id="PTHR42831:SF1">
    <property type="entry name" value="FE-S PROTEIN MATURATION AUXILIARY FACTOR YITW"/>
    <property type="match status" value="1"/>
</dbReference>
<dbReference type="RefSeq" id="WP_135224250.1">
    <property type="nucleotide sequence ID" value="NZ_CP132508.1"/>
</dbReference>
<accession>A0ABZ0QMI0</accession>
<name>A0ABZ0QMI0_9FIRM</name>
<proteinExistence type="predicted"/>
<dbReference type="InterPro" id="IPR002744">
    <property type="entry name" value="MIP18-like"/>
</dbReference>
<dbReference type="EMBL" id="CP132508">
    <property type="protein sequence ID" value="WPD18686.1"/>
    <property type="molecule type" value="Genomic_DNA"/>
</dbReference>
<gene>
    <name evidence="2" type="ORF">Q5761_10015</name>
</gene>
<organism evidence="2 3">
    <name type="scientific">Thermaerobacter composti</name>
    <dbReference type="NCBI Taxonomy" id="554949"/>
    <lineage>
        <taxon>Bacteria</taxon>
        <taxon>Bacillati</taxon>
        <taxon>Bacillota</taxon>
        <taxon>Clostridia</taxon>
        <taxon>Eubacteriales</taxon>
        <taxon>Clostridiales Family XVII. Incertae Sedis</taxon>
        <taxon>Thermaerobacter</taxon>
    </lineage>
</organism>
<dbReference type="Pfam" id="PF01883">
    <property type="entry name" value="FeS_assembly_P"/>
    <property type="match status" value="1"/>
</dbReference>
<keyword evidence="3" id="KW-1185">Reference proteome</keyword>
<evidence type="ECO:0000313" key="3">
    <source>
        <dbReference type="Proteomes" id="UP001304683"/>
    </source>
</evidence>
<feature type="domain" description="MIP18 family-like" evidence="1">
    <location>
        <begin position="6"/>
        <end position="78"/>
    </location>
</feature>
<sequence>MAKVTEEQVREALTDVIDPEIGLNVVDLGLVYRCEVDDDGVVEVDMTLTALGCPLGDQIVSQAKQAIERLEGVKEARVRLVWNPPWRPDMMSERARMLLGF</sequence>
<evidence type="ECO:0000259" key="1">
    <source>
        <dbReference type="Pfam" id="PF01883"/>
    </source>
</evidence>
<dbReference type="Proteomes" id="UP001304683">
    <property type="component" value="Chromosome"/>
</dbReference>
<dbReference type="InterPro" id="IPR034904">
    <property type="entry name" value="FSCA_dom_sf"/>
</dbReference>
<dbReference type="InterPro" id="IPR052339">
    <property type="entry name" value="Fe-S_Maturation_MIP18"/>
</dbReference>
<evidence type="ECO:0000313" key="2">
    <source>
        <dbReference type="EMBL" id="WPD18686.1"/>
    </source>
</evidence>
<reference evidence="2 3" key="1">
    <citation type="submission" date="2023-08" db="EMBL/GenBank/DDBJ databases">
        <title>Genome sequence of Thermaerobacter compostii strain Ins1, a spore-forming filamentous bacterium isolated from a deep geothermal reservoir.</title>
        <authorList>
            <person name="Bregnard D."/>
            <person name="Gonzalez D."/>
            <person name="Junier P."/>
        </authorList>
    </citation>
    <scope>NUCLEOTIDE SEQUENCE [LARGE SCALE GENOMIC DNA]</scope>
    <source>
        <strain evidence="2 3">Ins1</strain>
    </source>
</reference>
<dbReference type="SUPFAM" id="SSF117916">
    <property type="entry name" value="Fe-S cluster assembly (FSCA) domain-like"/>
    <property type="match status" value="1"/>
</dbReference>